<organism evidence="3 4">
    <name type="scientific">Achromobacter pestifer</name>
    <dbReference type="NCBI Taxonomy" id="1353889"/>
    <lineage>
        <taxon>Bacteria</taxon>
        <taxon>Pseudomonadati</taxon>
        <taxon>Pseudomonadota</taxon>
        <taxon>Betaproteobacteria</taxon>
        <taxon>Burkholderiales</taxon>
        <taxon>Alcaligenaceae</taxon>
        <taxon>Achromobacter</taxon>
    </lineage>
</organism>
<dbReference type="Proteomes" id="UP000500970">
    <property type="component" value="Chromosome"/>
</dbReference>
<dbReference type="EC" id="5.1.1.-" evidence="3"/>
<dbReference type="Pfam" id="PF01177">
    <property type="entry name" value="Asp_Glu_race"/>
    <property type="match status" value="1"/>
</dbReference>
<dbReference type="AlphaFoldDB" id="A0A7D4I547"/>
<accession>A0A7D4I547</accession>
<sequence>MSNTPLHIGIVACSAEGAALCYRTLCAEGAERLGPHAHPEISLHTHSLADYVACLDRADLAGVGALMLSSAGKLARAGADFLICPDNTIHQALGHVLPHSPLPWLHIAGEVAAEAQARGFRRIGILGTRWLVDSSVYPDQLDERGLQWLRPAEQDRDTLARVIMDELVYGVFKPESVARLQGVIERLRDAGCDAVVLGCTELPLVLNDGNSVLPTLDSTRILARAALNRSLRGA</sequence>
<dbReference type="GO" id="GO:0047661">
    <property type="term" value="F:amino-acid racemase activity"/>
    <property type="evidence" value="ECO:0007669"/>
    <property type="project" value="InterPro"/>
</dbReference>
<protein>
    <submittedName>
        <fullName evidence="3">Amino acid racemase</fullName>
        <ecNumber evidence="3">5.1.1.-</ecNumber>
    </submittedName>
</protein>
<evidence type="ECO:0000256" key="2">
    <source>
        <dbReference type="ARBA" id="ARBA00023235"/>
    </source>
</evidence>
<keyword evidence="4" id="KW-1185">Reference proteome</keyword>
<dbReference type="PANTHER" id="PTHR21198:SF7">
    <property type="entry name" value="ASPARTATE-GLUTAMATE RACEMASE FAMILY"/>
    <property type="match status" value="1"/>
</dbReference>
<comment type="similarity">
    <text evidence="1">Belongs to the aspartate/glutamate racemases family.</text>
</comment>
<dbReference type="PROSITE" id="PS00924">
    <property type="entry name" value="ASP_GLU_RACEMASE_2"/>
    <property type="match status" value="1"/>
</dbReference>
<evidence type="ECO:0000313" key="4">
    <source>
        <dbReference type="Proteomes" id="UP000500970"/>
    </source>
</evidence>
<dbReference type="PANTHER" id="PTHR21198">
    <property type="entry name" value="GLUTAMATE RACEMASE"/>
    <property type="match status" value="1"/>
</dbReference>
<proteinExistence type="inferred from homology"/>
<evidence type="ECO:0000313" key="3">
    <source>
        <dbReference type="EMBL" id="QKH33582.1"/>
    </source>
</evidence>
<dbReference type="KEGG" id="apes:FOC84_00960"/>
<gene>
    <name evidence="3" type="ORF">FOC84_00960</name>
</gene>
<dbReference type="NCBIfam" id="TIGR00035">
    <property type="entry name" value="asp_race"/>
    <property type="match status" value="1"/>
</dbReference>
<dbReference type="InterPro" id="IPR015942">
    <property type="entry name" value="Asp/Glu/hydantoin_racemase"/>
</dbReference>
<name>A0A7D4I547_9BURK</name>
<dbReference type="EMBL" id="CP053985">
    <property type="protein sequence ID" value="QKH33582.1"/>
    <property type="molecule type" value="Genomic_DNA"/>
</dbReference>
<dbReference type="InterPro" id="IPR004380">
    <property type="entry name" value="Asp_race"/>
</dbReference>
<keyword evidence="2 3" id="KW-0413">Isomerase</keyword>
<dbReference type="InterPro" id="IPR001920">
    <property type="entry name" value="Asp/Glu_race"/>
</dbReference>
<dbReference type="RefSeq" id="WP_173142779.1">
    <property type="nucleotide sequence ID" value="NZ_CP053985.1"/>
</dbReference>
<dbReference type="InterPro" id="IPR033134">
    <property type="entry name" value="Asp/Glu_racemase_AS_2"/>
</dbReference>
<reference evidence="3 4" key="1">
    <citation type="submission" date="2020-05" db="EMBL/GenBank/DDBJ databases">
        <title>FDA dAtabase for Regulatory Grade micrObial Sequences (FDA-ARGOS): Supporting development and validation of Infectious Disease Dx tests.</title>
        <authorList>
            <person name="Sproer C."/>
            <person name="Gronow S."/>
            <person name="Severitt S."/>
            <person name="Schroder I."/>
            <person name="Tallon L."/>
            <person name="Sadzewicz L."/>
            <person name="Zhao X."/>
            <person name="Vavikolanu K."/>
            <person name="Mehta A."/>
            <person name="Aluvathingal J."/>
            <person name="Nadendla S."/>
            <person name="Myers T."/>
            <person name="Yan Y."/>
            <person name="Sichtig H."/>
        </authorList>
    </citation>
    <scope>NUCLEOTIDE SEQUENCE [LARGE SCALE GENOMIC DNA]</scope>
    <source>
        <strain evidence="3 4">FDAARGOS_790</strain>
    </source>
</reference>
<evidence type="ECO:0000256" key="1">
    <source>
        <dbReference type="ARBA" id="ARBA00007847"/>
    </source>
</evidence>
<dbReference type="SUPFAM" id="SSF53681">
    <property type="entry name" value="Aspartate/glutamate racemase"/>
    <property type="match status" value="2"/>
</dbReference>
<dbReference type="Gene3D" id="3.40.50.1860">
    <property type="match status" value="2"/>
</dbReference>